<reference evidence="2 3" key="1">
    <citation type="submission" date="2017-04" db="EMBL/GenBank/DDBJ databases">
        <authorList>
            <person name="Afonso C.L."/>
            <person name="Miller P.J."/>
            <person name="Scott M.A."/>
            <person name="Spackman E."/>
            <person name="Goraichik I."/>
            <person name="Dimitrov K.M."/>
            <person name="Suarez D.L."/>
            <person name="Swayne D.E."/>
        </authorList>
    </citation>
    <scope>NUCLEOTIDE SEQUENCE [LARGE SCALE GENOMIC DNA]</scope>
    <source>
        <strain evidence="2 3">DSM 23236</strain>
    </source>
</reference>
<dbReference type="Proteomes" id="UP000192761">
    <property type="component" value="Unassembled WGS sequence"/>
</dbReference>
<dbReference type="SUPFAM" id="SSF53300">
    <property type="entry name" value="vWA-like"/>
    <property type="match status" value="1"/>
</dbReference>
<dbReference type="STRING" id="1121001.SAMN02745857_03217"/>
<accession>A0A1W1XWX1</accession>
<dbReference type="OrthoDB" id="9806395at2"/>
<dbReference type="Pfam" id="PF00092">
    <property type="entry name" value="VWA"/>
    <property type="match status" value="1"/>
</dbReference>
<evidence type="ECO:0000313" key="3">
    <source>
        <dbReference type="Proteomes" id="UP000192761"/>
    </source>
</evidence>
<protein>
    <submittedName>
        <fullName evidence="2">Uncharacterized conserved protein YegL, contains vWA domain of TerY type</fullName>
    </submittedName>
</protein>
<dbReference type="InterPro" id="IPR002035">
    <property type="entry name" value="VWF_A"/>
</dbReference>
<name>A0A1W1XWX1_9NEIS</name>
<dbReference type="PIRSF" id="PIRSF020634">
    <property type="entry name" value="TerY_vWA"/>
    <property type="match status" value="1"/>
</dbReference>
<dbReference type="AlphaFoldDB" id="A0A1W1XWX1"/>
<gene>
    <name evidence="2" type="ORF">SAMN02745857_03217</name>
</gene>
<dbReference type="Gene3D" id="3.40.50.410">
    <property type="entry name" value="von Willebrand factor, type A domain"/>
    <property type="match status" value="1"/>
</dbReference>
<dbReference type="RefSeq" id="WP_084092061.1">
    <property type="nucleotide sequence ID" value="NZ_FWXD01000022.1"/>
</dbReference>
<feature type="domain" description="VWFA" evidence="1">
    <location>
        <begin position="7"/>
        <end position="183"/>
    </location>
</feature>
<evidence type="ECO:0000259" key="1">
    <source>
        <dbReference type="PROSITE" id="PS50234"/>
    </source>
</evidence>
<evidence type="ECO:0000313" key="2">
    <source>
        <dbReference type="EMBL" id="SMC28362.1"/>
    </source>
</evidence>
<dbReference type="InterPro" id="IPR011392">
    <property type="entry name" value="Tellurite-R_TerY"/>
</dbReference>
<sequence length="213" mass="22853">MSVRRLPVYILLDTSGSMRGEPIHSVNVGLQSMLSALRQDPYALESVHLSIITFDIEARVYLPLTPLDEVKLAGIIAPDAGATFFGAALELLLQCMARDIKKNTGDAKGDWRPLLFVMTDGSPSDLHAYREAIPEIRKCNFASILACAAGPKARQDLLLELTDRVVTLDTMDAAAFSGFFKWVSASVAAGSSSAGIADSISLPPPPPEVQLVL</sequence>
<dbReference type="PROSITE" id="PS50234">
    <property type="entry name" value="VWFA"/>
    <property type="match status" value="1"/>
</dbReference>
<keyword evidence="3" id="KW-1185">Reference proteome</keyword>
<organism evidence="2 3">
    <name type="scientific">Andreprevotia lacus DSM 23236</name>
    <dbReference type="NCBI Taxonomy" id="1121001"/>
    <lineage>
        <taxon>Bacteria</taxon>
        <taxon>Pseudomonadati</taxon>
        <taxon>Pseudomonadota</taxon>
        <taxon>Betaproteobacteria</taxon>
        <taxon>Neisseriales</taxon>
        <taxon>Chitinibacteraceae</taxon>
        <taxon>Andreprevotia</taxon>
    </lineage>
</organism>
<dbReference type="InterPro" id="IPR036465">
    <property type="entry name" value="vWFA_dom_sf"/>
</dbReference>
<dbReference type="SMART" id="SM00327">
    <property type="entry name" value="VWA"/>
    <property type="match status" value="1"/>
</dbReference>
<proteinExistence type="predicted"/>
<dbReference type="EMBL" id="FWXD01000022">
    <property type="protein sequence ID" value="SMC28362.1"/>
    <property type="molecule type" value="Genomic_DNA"/>
</dbReference>